<dbReference type="EMBL" id="CP108125">
    <property type="protein sequence ID" value="WTO83651.1"/>
    <property type="molecule type" value="Genomic_DNA"/>
</dbReference>
<proteinExistence type="predicted"/>
<evidence type="ECO:0000313" key="3">
    <source>
        <dbReference type="Proteomes" id="UP001622690"/>
    </source>
</evidence>
<keyword evidence="1" id="KW-0732">Signal</keyword>
<name>A0ABZ1ITL4_9ACTN</name>
<dbReference type="RefSeq" id="WP_381858074.1">
    <property type="nucleotide sequence ID" value="NZ_CP108125.1"/>
</dbReference>
<accession>A0ABZ1ITL4</accession>
<keyword evidence="3" id="KW-1185">Reference proteome</keyword>
<organism evidence="2 3">
    <name type="scientific">Streptomyces nigra</name>
    <dbReference type="NCBI Taxonomy" id="1827580"/>
    <lineage>
        <taxon>Bacteria</taxon>
        <taxon>Bacillati</taxon>
        <taxon>Actinomycetota</taxon>
        <taxon>Actinomycetes</taxon>
        <taxon>Kitasatosporales</taxon>
        <taxon>Streptomycetaceae</taxon>
        <taxon>Streptomyces</taxon>
    </lineage>
</organism>
<gene>
    <name evidence="2" type="ORF">OHU27_14960</name>
</gene>
<evidence type="ECO:0000256" key="1">
    <source>
        <dbReference type="SAM" id="SignalP"/>
    </source>
</evidence>
<feature type="chain" id="PRO_5045506297" description="Secreted protein" evidence="1">
    <location>
        <begin position="28"/>
        <end position="140"/>
    </location>
</feature>
<evidence type="ECO:0008006" key="4">
    <source>
        <dbReference type="Google" id="ProtNLM"/>
    </source>
</evidence>
<evidence type="ECO:0000313" key="2">
    <source>
        <dbReference type="EMBL" id="WTO83651.1"/>
    </source>
</evidence>
<reference evidence="2 3" key="1">
    <citation type="submission" date="2022-10" db="EMBL/GenBank/DDBJ databases">
        <title>The complete genomes of actinobacterial strains from the NBC collection.</title>
        <authorList>
            <person name="Joergensen T.S."/>
            <person name="Alvarez Arevalo M."/>
            <person name="Sterndorff E.B."/>
            <person name="Faurdal D."/>
            <person name="Vuksanovic O."/>
            <person name="Mourched A.-S."/>
            <person name="Charusanti P."/>
            <person name="Shaw S."/>
            <person name="Blin K."/>
            <person name="Weber T."/>
        </authorList>
    </citation>
    <scope>NUCLEOTIDE SEQUENCE [LARGE SCALE GENOMIC DNA]</scope>
    <source>
        <strain evidence="2 3">NBC_00206</strain>
    </source>
</reference>
<dbReference type="Proteomes" id="UP001622690">
    <property type="component" value="Chromosome"/>
</dbReference>
<protein>
    <recommendedName>
        <fullName evidence="4">Secreted protein</fullName>
    </recommendedName>
</protein>
<feature type="signal peptide" evidence="1">
    <location>
        <begin position="1"/>
        <end position="27"/>
    </location>
</feature>
<sequence>MRQNARKLATGALVAGLFAMGAGTAFAASWHTMPTLSTDGAKFHHGQYKWWPAGQNHGAFEWKGQLQDASHGDGHNVYIQVKVEGYDWSRYNGKQKKTVPLNYSNWSGAQRYTDDAYIRVCRDKGSFNPDNCSPTKHYQR</sequence>